<proteinExistence type="predicted"/>
<dbReference type="EMBL" id="CAJVCH010152401">
    <property type="protein sequence ID" value="CAG7727690.1"/>
    <property type="molecule type" value="Genomic_DNA"/>
</dbReference>
<name>A0A8J2KKQ5_9HEXA</name>
<keyword evidence="4" id="KW-1185">Reference proteome</keyword>
<keyword evidence="2" id="KW-0732">Signal</keyword>
<feature type="signal peptide" evidence="2">
    <location>
        <begin position="1"/>
        <end position="24"/>
    </location>
</feature>
<comment type="caution">
    <text evidence="3">The sequence shown here is derived from an EMBL/GenBank/DDBJ whole genome shotgun (WGS) entry which is preliminary data.</text>
</comment>
<evidence type="ECO:0000313" key="4">
    <source>
        <dbReference type="Proteomes" id="UP000708208"/>
    </source>
</evidence>
<protein>
    <submittedName>
        <fullName evidence="3">Uncharacterized protein</fullName>
    </submittedName>
</protein>
<evidence type="ECO:0000256" key="1">
    <source>
        <dbReference type="SAM" id="MobiDB-lite"/>
    </source>
</evidence>
<evidence type="ECO:0000256" key="2">
    <source>
        <dbReference type="SAM" id="SignalP"/>
    </source>
</evidence>
<feature type="compositionally biased region" description="Low complexity" evidence="1">
    <location>
        <begin position="123"/>
        <end position="143"/>
    </location>
</feature>
<feature type="compositionally biased region" description="Basic residues" evidence="1">
    <location>
        <begin position="110"/>
        <end position="122"/>
    </location>
</feature>
<gene>
    <name evidence="3" type="ORF">AFUS01_LOCUS16521</name>
</gene>
<reference evidence="3" key="1">
    <citation type="submission" date="2021-06" db="EMBL/GenBank/DDBJ databases">
        <authorList>
            <person name="Hodson N. C."/>
            <person name="Mongue J. A."/>
            <person name="Jaron S. K."/>
        </authorList>
    </citation>
    <scope>NUCLEOTIDE SEQUENCE</scope>
</reference>
<feature type="region of interest" description="Disordered" evidence="1">
    <location>
        <begin position="110"/>
        <end position="143"/>
    </location>
</feature>
<dbReference type="Proteomes" id="UP000708208">
    <property type="component" value="Unassembled WGS sequence"/>
</dbReference>
<evidence type="ECO:0000313" key="3">
    <source>
        <dbReference type="EMBL" id="CAG7727690.1"/>
    </source>
</evidence>
<organism evidence="3 4">
    <name type="scientific">Allacma fusca</name>
    <dbReference type="NCBI Taxonomy" id="39272"/>
    <lineage>
        <taxon>Eukaryota</taxon>
        <taxon>Metazoa</taxon>
        <taxon>Ecdysozoa</taxon>
        <taxon>Arthropoda</taxon>
        <taxon>Hexapoda</taxon>
        <taxon>Collembola</taxon>
        <taxon>Symphypleona</taxon>
        <taxon>Sminthuridae</taxon>
        <taxon>Allacma</taxon>
    </lineage>
</organism>
<accession>A0A8J2KKQ5</accession>
<feature type="chain" id="PRO_5035318707" evidence="2">
    <location>
        <begin position="25"/>
        <end position="278"/>
    </location>
</feature>
<dbReference type="AlphaFoldDB" id="A0A8J2KKQ5"/>
<sequence length="278" mass="30828">MHFVSYYCVQVLVLLACQLDFSYSVPIRPPSHFDLLIDPLHQSELEDLESKKIVPKSVLNVPYITPVQTVPSCPPGQTRLSGGPCVQRVVSTGLSDDQSLVAQLTKQYFKRKQPPKRQRHPTVRTTTQEPVPTTEVVTESSVSSKDLAATTAWTTASPTLTSTPKSQQEQAFTEEIMTSIPTTTVADKDVTTEQPTVEQTSLLNDLPIGTLVLAEDQTPQTTEPYSINDKTTLNYEIDGADFPSKISDESTFTATELPVMEIPKETTQYEESYERRTG</sequence>